<comment type="similarity">
    <text evidence="1">Belongs to the universal stress protein A family.</text>
</comment>
<dbReference type="InterPro" id="IPR014729">
    <property type="entry name" value="Rossmann-like_a/b/a_fold"/>
</dbReference>
<evidence type="ECO:0000313" key="5">
    <source>
        <dbReference type="Proteomes" id="UP000198589"/>
    </source>
</evidence>
<dbReference type="Proteomes" id="UP000198589">
    <property type="component" value="Unassembled WGS sequence"/>
</dbReference>
<dbReference type="RefSeq" id="WP_092195390.1">
    <property type="nucleotide sequence ID" value="NZ_FOND01000002.1"/>
</dbReference>
<evidence type="ECO:0000259" key="3">
    <source>
        <dbReference type="Pfam" id="PF00582"/>
    </source>
</evidence>
<dbReference type="Pfam" id="PF00582">
    <property type="entry name" value="Usp"/>
    <property type="match status" value="1"/>
</dbReference>
<dbReference type="PANTHER" id="PTHR46553:SF3">
    <property type="entry name" value="ADENINE NUCLEOTIDE ALPHA HYDROLASES-LIKE SUPERFAMILY PROTEIN"/>
    <property type="match status" value="1"/>
</dbReference>
<gene>
    <name evidence="4" type="ORF">SAMN05216574_102215</name>
</gene>
<dbReference type="AlphaFoldDB" id="A0A1I1Y420"/>
<dbReference type="EMBL" id="FOND01000002">
    <property type="protein sequence ID" value="SFE12560.1"/>
    <property type="molecule type" value="Genomic_DNA"/>
</dbReference>
<feature type="compositionally biased region" description="Low complexity" evidence="2">
    <location>
        <begin position="1"/>
        <end position="10"/>
    </location>
</feature>
<dbReference type="STRING" id="1798228.SAMN05216574_102215"/>
<dbReference type="PANTHER" id="PTHR46553">
    <property type="entry name" value="ADENINE NUCLEOTIDE ALPHA HYDROLASES-LIKE SUPERFAMILY PROTEIN"/>
    <property type="match status" value="1"/>
</dbReference>
<dbReference type="InterPro" id="IPR006016">
    <property type="entry name" value="UspA"/>
</dbReference>
<evidence type="ECO:0000256" key="2">
    <source>
        <dbReference type="SAM" id="MobiDB-lite"/>
    </source>
</evidence>
<evidence type="ECO:0000256" key="1">
    <source>
        <dbReference type="ARBA" id="ARBA00008791"/>
    </source>
</evidence>
<keyword evidence="5" id="KW-1185">Reference proteome</keyword>
<reference evidence="5" key="1">
    <citation type="submission" date="2016-10" db="EMBL/GenBank/DDBJ databases">
        <authorList>
            <person name="Varghese N."/>
            <person name="Submissions S."/>
        </authorList>
    </citation>
    <scope>NUCLEOTIDE SEQUENCE [LARGE SCALE GENOMIC DNA]</scope>
    <source>
        <strain evidence="5">DSM 46838</strain>
    </source>
</reference>
<organism evidence="4 5">
    <name type="scientific">Blastococcus tunisiensis</name>
    <dbReference type="NCBI Taxonomy" id="1798228"/>
    <lineage>
        <taxon>Bacteria</taxon>
        <taxon>Bacillati</taxon>
        <taxon>Actinomycetota</taxon>
        <taxon>Actinomycetes</taxon>
        <taxon>Geodermatophilales</taxon>
        <taxon>Geodermatophilaceae</taxon>
        <taxon>Blastococcus</taxon>
    </lineage>
</organism>
<sequence length="303" mass="31761">MTTSTPLAPQERPRPAAAEDDTTRAVLVGVDGSECGLEAVRWAVHEAALQGAPLRILHAAPYLGPAGPGGAPPPELHRARRITATAYTVARHTDTTVQADTEVVPGKPTDVLLQAAPAARLLVLGSAATGSADELVLASVAGRVAARSPRPVVVVPRHRPGDAGDRPVVAVLGIGDREDDEAVAAFAAGAAVRRGLGLTVLQTRSPKRTVPAGWADDEAEWRRRYPELPVTRAELPAPHAEQLLGATCPAPLLVMSAGTGSLLHRTLDGRHRWLLRHGTSPMALVPPVHRPGQEPREEIVALG</sequence>
<feature type="region of interest" description="Disordered" evidence="2">
    <location>
        <begin position="1"/>
        <end position="20"/>
    </location>
</feature>
<dbReference type="InterPro" id="IPR006015">
    <property type="entry name" value="Universal_stress_UspA"/>
</dbReference>
<name>A0A1I1Y420_9ACTN</name>
<dbReference type="OrthoDB" id="5184239at2"/>
<protein>
    <submittedName>
        <fullName evidence="4">Nucleotide-binding universal stress protein, UspA family</fullName>
    </submittedName>
</protein>
<dbReference type="Gene3D" id="3.40.50.620">
    <property type="entry name" value="HUPs"/>
    <property type="match status" value="2"/>
</dbReference>
<evidence type="ECO:0000313" key="4">
    <source>
        <dbReference type="EMBL" id="SFE12560.1"/>
    </source>
</evidence>
<dbReference type="PRINTS" id="PR01438">
    <property type="entry name" value="UNVRSLSTRESS"/>
</dbReference>
<feature type="domain" description="UspA" evidence="3">
    <location>
        <begin position="24"/>
        <end position="156"/>
    </location>
</feature>
<dbReference type="SUPFAM" id="SSF52402">
    <property type="entry name" value="Adenine nucleotide alpha hydrolases-like"/>
    <property type="match status" value="1"/>
</dbReference>
<proteinExistence type="inferred from homology"/>
<accession>A0A1I1Y420</accession>